<dbReference type="SUPFAM" id="SSF48403">
    <property type="entry name" value="Ankyrin repeat"/>
    <property type="match status" value="1"/>
</dbReference>
<dbReference type="Pfam" id="PF12796">
    <property type="entry name" value="Ank_2"/>
    <property type="match status" value="1"/>
</dbReference>
<name>A0A7R9BX55_9CRUS</name>
<dbReference type="Gene3D" id="1.25.40.20">
    <property type="entry name" value="Ankyrin repeat-containing domain"/>
    <property type="match status" value="1"/>
</dbReference>
<sequence>MHKLKKRNSITFCAHYPFKAVVELLCDEGAFVDAREEDKWTPLHLAVQYGQRQVVQALLPKFANWYQEYLNKYNEEYY</sequence>
<dbReference type="InterPro" id="IPR002110">
    <property type="entry name" value="Ankyrin_rpt"/>
</dbReference>
<gene>
    <name evidence="2" type="ORF">NMOB1V02_LOCUS10479</name>
</gene>
<keyword evidence="3" id="KW-1185">Reference proteome</keyword>
<evidence type="ECO:0000313" key="2">
    <source>
        <dbReference type="EMBL" id="CAD7282861.1"/>
    </source>
</evidence>
<protein>
    <submittedName>
        <fullName evidence="2">Uncharacterized protein</fullName>
    </submittedName>
</protein>
<organism evidence="2">
    <name type="scientific">Notodromas monacha</name>
    <dbReference type="NCBI Taxonomy" id="399045"/>
    <lineage>
        <taxon>Eukaryota</taxon>
        <taxon>Metazoa</taxon>
        <taxon>Ecdysozoa</taxon>
        <taxon>Arthropoda</taxon>
        <taxon>Crustacea</taxon>
        <taxon>Oligostraca</taxon>
        <taxon>Ostracoda</taxon>
        <taxon>Podocopa</taxon>
        <taxon>Podocopida</taxon>
        <taxon>Cypridocopina</taxon>
        <taxon>Cypridoidea</taxon>
        <taxon>Cyprididae</taxon>
        <taxon>Notodromas</taxon>
    </lineage>
</organism>
<dbReference type="SMART" id="SM00248">
    <property type="entry name" value="ANK"/>
    <property type="match status" value="2"/>
</dbReference>
<accession>A0A7R9BX55</accession>
<reference evidence="2" key="1">
    <citation type="submission" date="2020-11" db="EMBL/GenBank/DDBJ databases">
        <authorList>
            <person name="Tran Van P."/>
        </authorList>
    </citation>
    <scope>NUCLEOTIDE SEQUENCE</scope>
</reference>
<evidence type="ECO:0000256" key="1">
    <source>
        <dbReference type="PROSITE-ProRule" id="PRU00023"/>
    </source>
</evidence>
<feature type="repeat" description="ANK" evidence="1">
    <location>
        <begin position="38"/>
        <end position="64"/>
    </location>
</feature>
<evidence type="ECO:0000313" key="3">
    <source>
        <dbReference type="Proteomes" id="UP000678499"/>
    </source>
</evidence>
<feature type="non-terminal residue" evidence="2">
    <location>
        <position position="1"/>
    </location>
</feature>
<keyword evidence="1" id="KW-0040">ANK repeat</keyword>
<dbReference type="OrthoDB" id="19014at2759"/>
<proteinExistence type="predicted"/>
<dbReference type="Proteomes" id="UP000678499">
    <property type="component" value="Unassembled WGS sequence"/>
</dbReference>
<dbReference type="InterPro" id="IPR036770">
    <property type="entry name" value="Ankyrin_rpt-contain_sf"/>
</dbReference>
<dbReference type="EMBL" id="CAJPEX010004430">
    <property type="protein sequence ID" value="CAG0923013.1"/>
    <property type="molecule type" value="Genomic_DNA"/>
</dbReference>
<dbReference type="AlphaFoldDB" id="A0A7R9BX55"/>
<dbReference type="PROSITE" id="PS50297">
    <property type="entry name" value="ANK_REP_REGION"/>
    <property type="match status" value="1"/>
</dbReference>
<dbReference type="PROSITE" id="PS50088">
    <property type="entry name" value="ANK_REPEAT"/>
    <property type="match status" value="1"/>
</dbReference>
<dbReference type="EMBL" id="OA886467">
    <property type="protein sequence ID" value="CAD7282861.1"/>
    <property type="molecule type" value="Genomic_DNA"/>
</dbReference>